<feature type="region of interest" description="Disordered" evidence="1">
    <location>
        <begin position="330"/>
        <end position="366"/>
    </location>
</feature>
<dbReference type="EMBL" id="BJWK01000007">
    <property type="protein sequence ID" value="GEM09050.1"/>
    <property type="molecule type" value="Genomic_DNA"/>
</dbReference>
<organism evidence="2 3">
    <name type="scientific">Rhodotorula toruloides</name>
    <name type="common">Yeast</name>
    <name type="synonym">Rhodosporidium toruloides</name>
    <dbReference type="NCBI Taxonomy" id="5286"/>
    <lineage>
        <taxon>Eukaryota</taxon>
        <taxon>Fungi</taxon>
        <taxon>Dikarya</taxon>
        <taxon>Basidiomycota</taxon>
        <taxon>Pucciniomycotina</taxon>
        <taxon>Microbotryomycetes</taxon>
        <taxon>Sporidiobolales</taxon>
        <taxon>Sporidiobolaceae</taxon>
        <taxon>Rhodotorula</taxon>
    </lineage>
</organism>
<name>A0A511KF94_RHOTO</name>
<feature type="compositionally biased region" description="Polar residues" evidence="1">
    <location>
        <begin position="479"/>
        <end position="493"/>
    </location>
</feature>
<feature type="compositionally biased region" description="Basic and acidic residues" evidence="1">
    <location>
        <begin position="21"/>
        <end position="41"/>
    </location>
</feature>
<feature type="compositionally biased region" description="Low complexity" evidence="1">
    <location>
        <begin position="345"/>
        <end position="357"/>
    </location>
</feature>
<feature type="compositionally biased region" description="Basic and acidic residues" evidence="1">
    <location>
        <begin position="644"/>
        <end position="653"/>
    </location>
</feature>
<proteinExistence type="predicted"/>
<accession>A0A511KF94</accession>
<feature type="compositionally biased region" description="Basic and acidic residues" evidence="1">
    <location>
        <begin position="49"/>
        <end position="60"/>
    </location>
</feature>
<comment type="caution">
    <text evidence="2">The sequence shown here is derived from an EMBL/GenBank/DDBJ whole genome shotgun (WGS) entry which is preliminary data.</text>
</comment>
<evidence type="ECO:0000313" key="3">
    <source>
        <dbReference type="Proteomes" id="UP000321518"/>
    </source>
</evidence>
<dbReference type="OrthoDB" id="2527654at2759"/>
<feature type="compositionally biased region" description="Low complexity" evidence="1">
    <location>
        <begin position="434"/>
        <end position="460"/>
    </location>
</feature>
<feature type="compositionally biased region" description="Low complexity" evidence="1">
    <location>
        <begin position="711"/>
        <end position="721"/>
    </location>
</feature>
<feature type="region of interest" description="Disordered" evidence="1">
    <location>
        <begin position="397"/>
        <end position="505"/>
    </location>
</feature>
<feature type="region of interest" description="Disordered" evidence="1">
    <location>
        <begin position="627"/>
        <end position="653"/>
    </location>
</feature>
<evidence type="ECO:0000313" key="2">
    <source>
        <dbReference type="EMBL" id="GEM09050.1"/>
    </source>
</evidence>
<feature type="region of interest" description="Disordered" evidence="1">
    <location>
        <begin position="692"/>
        <end position="739"/>
    </location>
</feature>
<dbReference type="AlphaFoldDB" id="A0A511KF94"/>
<evidence type="ECO:0000256" key="1">
    <source>
        <dbReference type="SAM" id="MobiDB-lite"/>
    </source>
</evidence>
<feature type="region of interest" description="Disordered" evidence="1">
    <location>
        <begin position="1"/>
        <end position="137"/>
    </location>
</feature>
<sequence>MGLFNHKKPTSPSGFFVAEKTPTEEKGDVLSRSKSTAKDKATSAVSGAAEERRVSKEGERGVGGSGAAGAAAAGATAAVGGESASERRGSMTEGANVAGTSGIDRGAVADSTTDAPNIDPITGKPILPQGVPDSITDGIQAAEGDAHVKEHALPPGHHHAQPKTDAVLTEEQARTAEHDHKYLQPVVHERRHIHQVEEIERHRVIDRHVHHVQHHVQPLVDERHLEVVHSYREVPVTHVEESHANTAEEKALLARLNAQSVSTYTIVPHERVTVDKGETQVVENVIHHPVWQRDLHEYYRLNSNFSPETVINRGGAATAINNASPAAQAGYNPSSYASVSHPPGASVVPPSMAGPSMMAPPPPREGHRLVADEREEVGGESTRYEVEFVNREPVFHGVHAGHSGHAEHGIGNKANLRSAPAGSLPTTVGGHGVSQQSTPAAASTSPAPATAQSDVQQGATGHSGLGGAAGQSGLQHGATGQSGLQQRASTQSGLERGATDQSGLERGVERMNLGVASLAASEPAKATPEKHADVKQRTIKRKEICYRNVFGNEDLPEPKYLKPVLTEDGNRKQVWYSDGIKEDEFKLELYYEEFCYRSSTSTATPVSTGSDPFAKVSFFAGYEEKPVQVASPDDDSRQNLANDRPFKHDEHDSDKDHMLNFFMNFQAGYPGQDRCDEHGCWEKRRVQAQASEEYAKEATSTVQVTVESKETAASSTSTSSAMTEGPNPAAASTKAHDEL</sequence>
<dbReference type="Proteomes" id="UP000321518">
    <property type="component" value="Unassembled WGS sequence"/>
</dbReference>
<gene>
    <name evidence="2" type="ORF">Rt10032_c07g3067</name>
</gene>
<reference evidence="2 3" key="1">
    <citation type="submission" date="2019-07" db="EMBL/GenBank/DDBJ databases">
        <title>Rhodotorula toruloides NBRC10032 genome sequencing.</title>
        <authorList>
            <person name="Shida Y."/>
            <person name="Takaku H."/>
            <person name="Ogasawara W."/>
            <person name="Mori K."/>
        </authorList>
    </citation>
    <scope>NUCLEOTIDE SEQUENCE [LARGE SCALE GENOMIC DNA]</scope>
    <source>
        <strain evidence="2 3">NBRC10032</strain>
    </source>
</reference>
<protein>
    <submittedName>
        <fullName evidence="2">Uncharacterized protein</fullName>
    </submittedName>
</protein>
<feature type="compositionally biased region" description="Gly residues" evidence="1">
    <location>
        <begin position="461"/>
        <end position="470"/>
    </location>
</feature>
<feature type="compositionally biased region" description="Low complexity" evidence="1">
    <location>
        <begin position="68"/>
        <end position="83"/>
    </location>
</feature>